<evidence type="ECO:0000313" key="3">
    <source>
        <dbReference type="Proteomes" id="UP000176424"/>
    </source>
</evidence>
<feature type="transmembrane region" description="Helical" evidence="1">
    <location>
        <begin position="231"/>
        <end position="249"/>
    </location>
</feature>
<organism evidence="2 3">
    <name type="scientific">Candidatus Amesbacteria bacterium RIFOXYB1_FULL_44_23</name>
    <dbReference type="NCBI Taxonomy" id="1797263"/>
    <lineage>
        <taxon>Bacteria</taxon>
        <taxon>Candidatus Amesiibacteriota</taxon>
    </lineage>
</organism>
<dbReference type="AlphaFoldDB" id="A0A1F4ZPC9"/>
<sequence length="390" mass="43561">MKALAKLAVGIWLMTLGYFGYLGATTLPSEGDSLAYHLPIAKLVETGEWTKRENFYDAMMYYPSYGETVVAGFIKMGIPANLFNVLGWVVFSGVAFGLGRRLGLGRDQAVIAAVTVAMWPTVVRLLNNQTIDIWVGIWWMAALRQLLMLGKSEKPKNAAGIKNWVWLGIYLGLLVGTKYSGVFYAVILAGVYGSTLWRTSTRQKMGFGLAFLLIGGFWYVRNWLVIGNPVYPAQVLGFVGVSELAYFSWRPWMTVIRYPGLLVSALVSEYLVWSLGLLAPLIIRNKLILLGLLNLTVFLILPSSYVNVVSDMRYNLVVFLPIFFSGWRWMAQRGRGEVMAILGGLSIVSEMTQMDFRPKMFVGLMVVVGVCLLLINRMNFKPLATLKIND</sequence>
<evidence type="ECO:0000313" key="2">
    <source>
        <dbReference type="EMBL" id="OGD08319.1"/>
    </source>
</evidence>
<comment type="caution">
    <text evidence="2">The sequence shown here is derived from an EMBL/GenBank/DDBJ whole genome shotgun (WGS) entry which is preliminary data.</text>
</comment>
<feature type="transmembrane region" description="Helical" evidence="1">
    <location>
        <begin position="255"/>
        <end position="275"/>
    </location>
</feature>
<keyword evidence="1" id="KW-0812">Transmembrane</keyword>
<feature type="transmembrane region" description="Helical" evidence="1">
    <location>
        <begin position="361"/>
        <end position="380"/>
    </location>
</feature>
<protein>
    <recommendedName>
        <fullName evidence="4">Glycosyltransferase RgtA/B/C/D-like domain-containing protein</fullName>
    </recommendedName>
</protein>
<reference evidence="2 3" key="1">
    <citation type="journal article" date="2016" name="Nat. Commun.">
        <title>Thousands of microbial genomes shed light on interconnected biogeochemical processes in an aquifer system.</title>
        <authorList>
            <person name="Anantharaman K."/>
            <person name="Brown C.T."/>
            <person name="Hug L.A."/>
            <person name="Sharon I."/>
            <person name="Castelle C.J."/>
            <person name="Probst A.J."/>
            <person name="Thomas B.C."/>
            <person name="Singh A."/>
            <person name="Wilkins M.J."/>
            <person name="Karaoz U."/>
            <person name="Brodie E.L."/>
            <person name="Williams K.H."/>
            <person name="Hubbard S.S."/>
            <person name="Banfield J.F."/>
        </authorList>
    </citation>
    <scope>NUCLEOTIDE SEQUENCE [LARGE SCALE GENOMIC DNA]</scope>
</reference>
<feature type="transmembrane region" description="Helical" evidence="1">
    <location>
        <begin position="7"/>
        <end position="24"/>
    </location>
</feature>
<evidence type="ECO:0008006" key="4">
    <source>
        <dbReference type="Google" id="ProtNLM"/>
    </source>
</evidence>
<feature type="transmembrane region" description="Helical" evidence="1">
    <location>
        <begin position="312"/>
        <end position="330"/>
    </location>
</feature>
<keyword evidence="1" id="KW-0472">Membrane</keyword>
<gene>
    <name evidence="2" type="ORF">A2397_03760</name>
</gene>
<name>A0A1F4ZPC9_9BACT</name>
<keyword evidence="1" id="KW-1133">Transmembrane helix</keyword>
<dbReference type="EMBL" id="MEXR01000060">
    <property type="protein sequence ID" value="OGD08319.1"/>
    <property type="molecule type" value="Genomic_DNA"/>
</dbReference>
<feature type="transmembrane region" description="Helical" evidence="1">
    <location>
        <begin position="205"/>
        <end position="224"/>
    </location>
</feature>
<feature type="transmembrane region" description="Helical" evidence="1">
    <location>
        <begin position="78"/>
        <end position="98"/>
    </location>
</feature>
<dbReference type="Proteomes" id="UP000176424">
    <property type="component" value="Unassembled WGS sequence"/>
</dbReference>
<feature type="transmembrane region" description="Helical" evidence="1">
    <location>
        <begin position="164"/>
        <end position="193"/>
    </location>
</feature>
<evidence type="ECO:0000256" key="1">
    <source>
        <dbReference type="SAM" id="Phobius"/>
    </source>
</evidence>
<feature type="transmembrane region" description="Helical" evidence="1">
    <location>
        <begin position="287"/>
        <end position="306"/>
    </location>
</feature>
<accession>A0A1F4ZPC9</accession>
<proteinExistence type="predicted"/>
<dbReference type="STRING" id="1797263.A2397_03760"/>